<accession>A0A2M7V259</accession>
<evidence type="ECO:0000313" key="2">
    <source>
        <dbReference type="EMBL" id="PIZ92498.1"/>
    </source>
</evidence>
<dbReference type="EMBL" id="PFPI01000058">
    <property type="protein sequence ID" value="PIZ92498.1"/>
    <property type="molecule type" value="Genomic_DNA"/>
</dbReference>
<feature type="region of interest" description="Disordered" evidence="1">
    <location>
        <begin position="205"/>
        <end position="228"/>
    </location>
</feature>
<proteinExistence type="predicted"/>
<name>A0A2M7V259_9BACT</name>
<dbReference type="Proteomes" id="UP000230078">
    <property type="component" value="Unassembled WGS sequence"/>
</dbReference>
<gene>
    <name evidence="2" type="ORF">COX83_04110</name>
</gene>
<organism evidence="2 3">
    <name type="scientific">Candidatus Magasanikbacteria bacterium CG_4_10_14_0_2_um_filter_41_31</name>
    <dbReference type="NCBI Taxonomy" id="1974639"/>
    <lineage>
        <taxon>Bacteria</taxon>
        <taxon>Candidatus Magasanikiibacteriota</taxon>
    </lineage>
</organism>
<comment type="caution">
    <text evidence="2">The sequence shown here is derived from an EMBL/GenBank/DDBJ whole genome shotgun (WGS) entry which is preliminary data.</text>
</comment>
<protein>
    <submittedName>
        <fullName evidence="2">Uncharacterized protein</fullName>
    </submittedName>
</protein>
<dbReference type="AlphaFoldDB" id="A0A2M7V259"/>
<evidence type="ECO:0000256" key="1">
    <source>
        <dbReference type="SAM" id="MobiDB-lite"/>
    </source>
</evidence>
<evidence type="ECO:0000313" key="3">
    <source>
        <dbReference type="Proteomes" id="UP000230078"/>
    </source>
</evidence>
<sequence>MDTTLIEDASSIAYALVVHPVSGAVGVVNTHTLRDLDVRSVFWVSLQTQKRVLRQIVPRTRSIVFAKEETSLALGNTYSLLKTDKVVLVVRTAALDTEVFRTPETIIAVGILLALQRLRQTPSSSIKLLTTTGAQLDARRVAVLRTICAAQEVLVGEPPVFLLLRLIAPAGGAQALNRRRIRVFLRVTQTARHGLWVTALCEDKDDKQQRKRREETRRHELPPRSKSL</sequence>
<reference evidence="3" key="1">
    <citation type="submission" date="2017-09" db="EMBL/GenBank/DDBJ databases">
        <title>Depth-based differentiation of microbial function through sediment-hosted aquifers and enrichment of novel symbionts in the deep terrestrial subsurface.</title>
        <authorList>
            <person name="Probst A.J."/>
            <person name="Ladd B."/>
            <person name="Jarett J.K."/>
            <person name="Geller-Mcgrath D.E."/>
            <person name="Sieber C.M.K."/>
            <person name="Emerson J.B."/>
            <person name="Anantharaman K."/>
            <person name="Thomas B.C."/>
            <person name="Malmstrom R."/>
            <person name="Stieglmeier M."/>
            <person name="Klingl A."/>
            <person name="Woyke T."/>
            <person name="Ryan C.M."/>
            <person name="Banfield J.F."/>
        </authorList>
    </citation>
    <scope>NUCLEOTIDE SEQUENCE [LARGE SCALE GENOMIC DNA]</scope>
</reference>